<organism evidence="1">
    <name type="scientific">Anguilla anguilla</name>
    <name type="common">European freshwater eel</name>
    <name type="synonym">Muraena anguilla</name>
    <dbReference type="NCBI Taxonomy" id="7936"/>
    <lineage>
        <taxon>Eukaryota</taxon>
        <taxon>Metazoa</taxon>
        <taxon>Chordata</taxon>
        <taxon>Craniata</taxon>
        <taxon>Vertebrata</taxon>
        <taxon>Euteleostomi</taxon>
        <taxon>Actinopterygii</taxon>
        <taxon>Neopterygii</taxon>
        <taxon>Teleostei</taxon>
        <taxon>Anguilliformes</taxon>
        <taxon>Anguillidae</taxon>
        <taxon>Anguilla</taxon>
    </lineage>
</organism>
<name>A0A0E9XM88_ANGAN</name>
<reference evidence="1" key="1">
    <citation type="submission" date="2014-11" db="EMBL/GenBank/DDBJ databases">
        <authorList>
            <person name="Amaro Gonzalez C."/>
        </authorList>
    </citation>
    <scope>NUCLEOTIDE SEQUENCE</scope>
</reference>
<evidence type="ECO:0000313" key="1">
    <source>
        <dbReference type="EMBL" id="JAI03760.1"/>
    </source>
</evidence>
<sequence length="53" mass="6337">MREGYFKKTNKKNSVHQIWIFRSLHCALSKRLSYLLTIKCIVCKIFNKKPANH</sequence>
<reference evidence="1" key="2">
    <citation type="journal article" date="2015" name="Fish Shellfish Immunol.">
        <title>Early steps in the European eel (Anguilla anguilla)-Vibrio vulnificus interaction in the gills: Role of the RtxA13 toxin.</title>
        <authorList>
            <person name="Callol A."/>
            <person name="Pajuelo D."/>
            <person name="Ebbesson L."/>
            <person name="Teles M."/>
            <person name="MacKenzie S."/>
            <person name="Amaro C."/>
        </authorList>
    </citation>
    <scope>NUCLEOTIDE SEQUENCE</scope>
</reference>
<dbReference type="EMBL" id="GBXM01004818">
    <property type="protein sequence ID" value="JAI03760.1"/>
    <property type="molecule type" value="Transcribed_RNA"/>
</dbReference>
<proteinExistence type="predicted"/>
<dbReference type="AlphaFoldDB" id="A0A0E9XM88"/>
<protein>
    <submittedName>
        <fullName evidence="1">Uncharacterized protein</fullName>
    </submittedName>
</protein>
<accession>A0A0E9XM88</accession>